<accession>A0A2H3E5P8</accession>
<keyword evidence="3" id="KW-0645">Protease</keyword>
<dbReference type="EMBL" id="KZ293645">
    <property type="protein sequence ID" value="PBL01671.1"/>
    <property type="molecule type" value="Genomic_DNA"/>
</dbReference>
<dbReference type="PANTHER" id="PTHR48104">
    <property type="entry name" value="METACASPASE-4"/>
    <property type="match status" value="1"/>
</dbReference>
<protein>
    <recommendedName>
        <fullName evidence="5">Peptidase C14 caspase domain-containing protein</fullName>
    </recommendedName>
</protein>
<keyword evidence="3" id="KW-0378">Hydrolase</keyword>
<dbReference type="PANTHER" id="PTHR48104:SF30">
    <property type="entry name" value="METACASPASE-1"/>
    <property type="match status" value="1"/>
</dbReference>
<keyword evidence="2" id="KW-0053">Apoptosis</keyword>
<dbReference type="Proteomes" id="UP000217790">
    <property type="component" value="Unassembled WGS sequence"/>
</dbReference>
<evidence type="ECO:0000256" key="3">
    <source>
        <dbReference type="ARBA" id="ARBA00022807"/>
    </source>
</evidence>
<keyword evidence="7" id="KW-1185">Reference proteome</keyword>
<dbReference type="GO" id="GO:0005737">
    <property type="term" value="C:cytoplasm"/>
    <property type="evidence" value="ECO:0007669"/>
    <property type="project" value="TreeGrafter"/>
</dbReference>
<evidence type="ECO:0000259" key="5">
    <source>
        <dbReference type="Pfam" id="PF00656"/>
    </source>
</evidence>
<dbReference type="GO" id="GO:0006915">
    <property type="term" value="P:apoptotic process"/>
    <property type="evidence" value="ECO:0007669"/>
    <property type="project" value="UniProtKB-KW"/>
</dbReference>
<evidence type="ECO:0000313" key="7">
    <source>
        <dbReference type="Proteomes" id="UP000217790"/>
    </source>
</evidence>
<dbReference type="GO" id="GO:0006508">
    <property type="term" value="P:proteolysis"/>
    <property type="evidence" value="ECO:0007669"/>
    <property type="project" value="InterPro"/>
</dbReference>
<evidence type="ECO:0000256" key="2">
    <source>
        <dbReference type="ARBA" id="ARBA00022703"/>
    </source>
</evidence>
<evidence type="ECO:0000256" key="4">
    <source>
        <dbReference type="SAM" id="MobiDB-lite"/>
    </source>
</evidence>
<name>A0A2H3E5P8_ARMGA</name>
<feature type="compositionally biased region" description="Polar residues" evidence="4">
    <location>
        <begin position="20"/>
        <end position="37"/>
    </location>
</feature>
<reference evidence="7" key="1">
    <citation type="journal article" date="2017" name="Nat. Ecol. Evol.">
        <title>Genome expansion and lineage-specific genetic innovations in the forest pathogenic fungi Armillaria.</title>
        <authorList>
            <person name="Sipos G."/>
            <person name="Prasanna A.N."/>
            <person name="Walter M.C."/>
            <person name="O'Connor E."/>
            <person name="Balint B."/>
            <person name="Krizsan K."/>
            <person name="Kiss B."/>
            <person name="Hess J."/>
            <person name="Varga T."/>
            <person name="Slot J."/>
            <person name="Riley R."/>
            <person name="Boka B."/>
            <person name="Rigling D."/>
            <person name="Barry K."/>
            <person name="Lee J."/>
            <person name="Mihaltcheva S."/>
            <person name="LaButti K."/>
            <person name="Lipzen A."/>
            <person name="Waldron R."/>
            <person name="Moloney N.M."/>
            <person name="Sperisen C."/>
            <person name="Kredics L."/>
            <person name="Vagvoelgyi C."/>
            <person name="Patrignani A."/>
            <person name="Fitzpatrick D."/>
            <person name="Nagy I."/>
            <person name="Doyle S."/>
            <person name="Anderson J.B."/>
            <person name="Grigoriev I.V."/>
            <person name="Gueldener U."/>
            <person name="Muensterkoetter M."/>
            <person name="Nagy L.G."/>
        </authorList>
    </citation>
    <scope>NUCLEOTIDE SEQUENCE [LARGE SCALE GENOMIC DNA]</scope>
    <source>
        <strain evidence="7">Ar21-2</strain>
    </source>
</reference>
<dbReference type="InParanoid" id="A0A2H3E5P8"/>
<dbReference type="SUPFAM" id="SSF52129">
    <property type="entry name" value="Caspase-like"/>
    <property type="match status" value="1"/>
</dbReference>
<dbReference type="OrthoDB" id="10255174at2759"/>
<feature type="domain" description="Peptidase C14 caspase" evidence="5">
    <location>
        <begin position="61"/>
        <end position="330"/>
    </location>
</feature>
<dbReference type="Pfam" id="PF00656">
    <property type="entry name" value="Peptidase_C14"/>
    <property type="match status" value="1"/>
</dbReference>
<gene>
    <name evidence="6" type="ORF">ARMGADRAFT_224328</name>
</gene>
<dbReference type="Gene3D" id="3.40.50.1460">
    <property type="match status" value="1"/>
</dbReference>
<feature type="region of interest" description="Disordered" evidence="4">
    <location>
        <begin position="17"/>
        <end position="37"/>
    </location>
</feature>
<comment type="similarity">
    <text evidence="1">Belongs to the peptidase C14B family.</text>
</comment>
<dbReference type="InterPro" id="IPR011600">
    <property type="entry name" value="Pept_C14_caspase"/>
</dbReference>
<evidence type="ECO:0000256" key="1">
    <source>
        <dbReference type="ARBA" id="ARBA00009005"/>
    </source>
</evidence>
<dbReference type="InterPro" id="IPR050452">
    <property type="entry name" value="Metacaspase"/>
</dbReference>
<organism evidence="6 7">
    <name type="scientific">Armillaria gallica</name>
    <name type="common">Bulbous honey fungus</name>
    <name type="synonym">Armillaria bulbosa</name>
    <dbReference type="NCBI Taxonomy" id="47427"/>
    <lineage>
        <taxon>Eukaryota</taxon>
        <taxon>Fungi</taxon>
        <taxon>Dikarya</taxon>
        <taxon>Basidiomycota</taxon>
        <taxon>Agaricomycotina</taxon>
        <taxon>Agaricomycetes</taxon>
        <taxon>Agaricomycetidae</taxon>
        <taxon>Agaricales</taxon>
        <taxon>Marasmiineae</taxon>
        <taxon>Physalacriaceae</taxon>
        <taxon>Armillaria</taxon>
    </lineage>
</organism>
<dbReference type="GO" id="GO:0004197">
    <property type="term" value="F:cysteine-type endopeptidase activity"/>
    <property type="evidence" value="ECO:0007669"/>
    <property type="project" value="InterPro"/>
</dbReference>
<sequence length="344" mass="38523">MFNKTYAEVLKRPGRLGSATPITEQSIPPGSAAPVTQQFIPPESRSLTEEVRYKVGQYRFWAVLIGIDAYTQDPLRGCVSDVSLIKRFLIDDLGVPENRIQCLLGSKDPNFADPKSIRPTRANIVDTIYSLANNPEIGRGDNIIIYYAGHGSMYHCTTHEFESPCDNCPIEALCPIDRDTQDADGNWIPDISDREVNILLAVMCRAKGHKITVILDCGMNGGPRQRGIRGTAMTHNASLESMLHTADERWKDLPGYRSVLSKDWWPDMDSFVALAACRGYQFAFEVEDNNEFGGVFSKELVRVLRSTDCKEMTYDDLINCMRGLCAGKQTPFAGGNRKNERLWN</sequence>
<dbReference type="InterPro" id="IPR029030">
    <property type="entry name" value="Caspase-like_dom_sf"/>
</dbReference>
<keyword evidence="3" id="KW-0788">Thiol protease</keyword>
<dbReference type="AlphaFoldDB" id="A0A2H3E5P8"/>
<evidence type="ECO:0000313" key="6">
    <source>
        <dbReference type="EMBL" id="PBL01671.1"/>
    </source>
</evidence>
<proteinExistence type="inferred from homology"/>